<keyword evidence="4" id="KW-1185">Reference proteome</keyword>
<comment type="caution">
    <text evidence="3">The sequence shown here is derived from an EMBL/GenBank/DDBJ whole genome shotgun (WGS) entry which is preliminary data.</text>
</comment>
<sequence length="134" mass="15489">MNRIPENTPSYEFAVTVNAEHIDYLNHVNNVVYLTWVNVAAEKHWEILSNDEINAKYVWICIRHEIDYKGEAFLDDELTVRTWVGKTHGVKSVRHVQVVKNGKVIAETASTWCLVDAKTQKPTRIREDVLSLLK</sequence>
<comment type="similarity">
    <text evidence="1">Belongs to the 4-hydroxybenzoyl-CoA thioesterase family.</text>
</comment>
<evidence type="ECO:0000256" key="2">
    <source>
        <dbReference type="ARBA" id="ARBA00022801"/>
    </source>
</evidence>
<dbReference type="Proteomes" id="UP001252186">
    <property type="component" value="Unassembled WGS sequence"/>
</dbReference>
<protein>
    <submittedName>
        <fullName evidence="3">Thioesterase family protein</fullName>
        <ecNumber evidence="3">3.1.2.-</ecNumber>
    </submittedName>
</protein>
<accession>A0ABU2Y479</accession>
<dbReference type="PANTHER" id="PTHR31793">
    <property type="entry name" value="4-HYDROXYBENZOYL-COA THIOESTERASE FAMILY MEMBER"/>
    <property type="match status" value="1"/>
</dbReference>
<dbReference type="RefSeq" id="WP_311592816.1">
    <property type="nucleotide sequence ID" value="NZ_JAVRHV010000002.1"/>
</dbReference>
<dbReference type="CDD" id="cd00586">
    <property type="entry name" value="4HBT"/>
    <property type="match status" value="1"/>
</dbReference>
<reference evidence="3 4" key="1">
    <citation type="submission" date="2023-09" db="EMBL/GenBank/DDBJ databases">
        <authorList>
            <person name="Rey-Velasco X."/>
        </authorList>
    </citation>
    <scope>NUCLEOTIDE SEQUENCE [LARGE SCALE GENOMIC DNA]</scope>
    <source>
        <strain evidence="3 4">P050</strain>
    </source>
</reference>
<name>A0ABU2Y479_9FLAO</name>
<dbReference type="InterPro" id="IPR029069">
    <property type="entry name" value="HotDog_dom_sf"/>
</dbReference>
<dbReference type="EMBL" id="JAVRHV010000002">
    <property type="protein sequence ID" value="MDT0552867.1"/>
    <property type="molecule type" value="Genomic_DNA"/>
</dbReference>
<dbReference type="GO" id="GO:0016787">
    <property type="term" value="F:hydrolase activity"/>
    <property type="evidence" value="ECO:0007669"/>
    <property type="project" value="UniProtKB-KW"/>
</dbReference>
<dbReference type="Gene3D" id="3.10.129.10">
    <property type="entry name" value="Hotdog Thioesterase"/>
    <property type="match status" value="1"/>
</dbReference>
<dbReference type="Pfam" id="PF13279">
    <property type="entry name" value="4HBT_2"/>
    <property type="match status" value="1"/>
</dbReference>
<evidence type="ECO:0000256" key="1">
    <source>
        <dbReference type="ARBA" id="ARBA00005953"/>
    </source>
</evidence>
<dbReference type="InterPro" id="IPR050563">
    <property type="entry name" value="4-hydroxybenzoyl-CoA_TE"/>
</dbReference>
<keyword evidence="2 3" id="KW-0378">Hydrolase</keyword>
<organism evidence="3 4">
    <name type="scientific">Urechidicola vernalis</name>
    <dbReference type="NCBI Taxonomy" id="3075600"/>
    <lineage>
        <taxon>Bacteria</taxon>
        <taxon>Pseudomonadati</taxon>
        <taxon>Bacteroidota</taxon>
        <taxon>Flavobacteriia</taxon>
        <taxon>Flavobacteriales</taxon>
        <taxon>Flavobacteriaceae</taxon>
        <taxon>Urechidicola</taxon>
    </lineage>
</organism>
<evidence type="ECO:0000313" key="3">
    <source>
        <dbReference type="EMBL" id="MDT0552867.1"/>
    </source>
</evidence>
<dbReference type="PANTHER" id="PTHR31793:SF27">
    <property type="entry name" value="NOVEL THIOESTERASE SUPERFAMILY DOMAIN AND SAPOSIN A-TYPE DOMAIN CONTAINING PROTEIN (0610012H03RIK)"/>
    <property type="match status" value="1"/>
</dbReference>
<gene>
    <name evidence="3" type="ORF">RM519_06390</name>
</gene>
<proteinExistence type="inferred from homology"/>
<evidence type="ECO:0000313" key="4">
    <source>
        <dbReference type="Proteomes" id="UP001252186"/>
    </source>
</evidence>
<dbReference type="EC" id="3.1.2.-" evidence="3"/>
<dbReference type="SUPFAM" id="SSF54637">
    <property type="entry name" value="Thioesterase/thiol ester dehydrase-isomerase"/>
    <property type="match status" value="1"/>
</dbReference>